<comment type="caution">
    <text evidence="1">The sequence shown here is derived from an EMBL/GenBank/DDBJ whole genome shotgun (WGS) entry which is preliminary data.</text>
</comment>
<proteinExistence type="predicted"/>
<protein>
    <recommendedName>
        <fullName evidence="3">DUF1430 domain-containing protein</fullName>
    </recommendedName>
</protein>
<accession>A0A2B7WD23</accession>
<dbReference type="EMBL" id="NVOI01000017">
    <property type="protein sequence ID" value="PGG94421.1"/>
    <property type="molecule type" value="Genomic_DNA"/>
</dbReference>
<sequence>MKKILITLVLVAYAVSSFVFTKHFEKREMVNINFSDRNGIQVVELNKDERPEDKLRKIEELSKKEKINIYKLSYKPIKTSKKQKVIIYAAIGDETQFKQKYPLEWGKIFNQDHSVASYLSSRDTKDKEQVGKINIFSPELMVEIKPIEAAKDENLRGAYFVDSNNPNVVQKVKEKLNTEIGFKTEESERAGTMNILENQGVDKYFIIVLTIVLLLIFLSFLYYILLNYKSLAIRKLFGYTDRELIFKHLLKESIQIHTLSLMVVIIGQVIYLFFYNGMSKFLDFGSTWIVWQLIFSGISILVSLLPSLMIYHIKILELLKNKKPLKLVQFLNYSSKFIFSIFLIIFSFNLINYYQDLSVQNSNQEKWDTTKSYSFYEYQSNIIGDRTNWEYETGIKSKKLFGITNQKGALLIKPSDGITYKKQLEYNNSLNNTIGDVKEYDPHGGNTLQVNSNYLHDNPVYDLNGKKINIDADYGDYLVILVPNKYRSNEADILKMYKEWYQFTRFIDEDKHKESIGEKIEPHKQVEIKLTYIQDNQKHFLYNPMLEVKKQNYSKDAILIVVNSENMGGDSYLSYLTGRYFFPKVDNPSQPYKELKEDIKIAGLQDIILTTPSLYSIVDDYLFKLKSELQFTLLFVTLLLSIEIIITCFTVLNYLERNKFIHAVQRINGFDFYKRHSKICFLLGLFWLIIYLGALTFKLANYTIISLIIPAYWLVELLIVYFIIRFVEKKKNKDVLKGA</sequence>
<dbReference type="AlphaFoldDB" id="A0A2B7WD23"/>
<dbReference type="RefSeq" id="WP_098643714.1">
    <property type="nucleotide sequence ID" value="NZ_NVFS01000165.1"/>
</dbReference>
<evidence type="ECO:0000313" key="2">
    <source>
        <dbReference type="Proteomes" id="UP000225320"/>
    </source>
</evidence>
<dbReference type="Proteomes" id="UP000225320">
    <property type="component" value="Unassembled WGS sequence"/>
</dbReference>
<dbReference type="Pfam" id="PF07242">
    <property type="entry name" value="DUF1430"/>
    <property type="match status" value="1"/>
</dbReference>
<reference evidence="1 2" key="1">
    <citation type="submission" date="2017-09" db="EMBL/GenBank/DDBJ databases">
        <title>Large-scale bioinformatics analysis of Bacillus genomes uncovers conserved roles of natural products in bacterial physiology.</title>
        <authorList>
            <consortium name="Agbiome Team Llc"/>
            <person name="Bleich R.M."/>
            <person name="Grubbs K.J."/>
            <person name="Santa Maria K.C."/>
            <person name="Allen S.E."/>
            <person name="Farag S."/>
            <person name="Shank E.A."/>
            <person name="Bowers A."/>
        </authorList>
    </citation>
    <scope>NUCLEOTIDE SEQUENCE [LARGE SCALE GENOMIC DNA]</scope>
    <source>
        <strain evidence="1 2">AFS094862</strain>
    </source>
</reference>
<evidence type="ECO:0000313" key="1">
    <source>
        <dbReference type="EMBL" id="PGG94421.1"/>
    </source>
</evidence>
<name>A0A2B7WD23_9BACI</name>
<dbReference type="InterPro" id="IPR006541">
    <property type="entry name" value="Bacteriocin_ass"/>
</dbReference>
<organism evidence="1 2">
    <name type="scientific">Bacillus toyonensis</name>
    <dbReference type="NCBI Taxonomy" id="155322"/>
    <lineage>
        <taxon>Bacteria</taxon>
        <taxon>Bacillati</taxon>
        <taxon>Bacillota</taxon>
        <taxon>Bacilli</taxon>
        <taxon>Bacillales</taxon>
        <taxon>Bacillaceae</taxon>
        <taxon>Bacillus</taxon>
        <taxon>Bacillus cereus group</taxon>
    </lineage>
</organism>
<gene>
    <name evidence="1" type="ORF">CON73_02600</name>
</gene>
<evidence type="ECO:0008006" key="3">
    <source>
        <dbReference type="Google" id="ProtNLM"/>
    </source>
</evidence>